<organism evidence="1 2">
    <name type="scientific">Flavobacterium muglaense</name>
    <dbReference type="NCBI Taxonomy" id="2764716"/>
    <lineage>
        <taxon>Bacteria</taxon>
        <taxon>Pseudomonadati</taxon>
        <taxon>Bacteroidota</taxon>
        <taxon>Flavobacteriia</taxon>
        <taxon>Flavobacteriales</taxon>
        <taxon>Flavobacteriaceae</taxon>
        <taxon>Flavobacterium</taxon>
    </lineage>
</organism>
<comment type="caution">
    <text evidence="1">The sequence shown here is derived from an EMBL/GenBank/DDBJ whole genome shotgun (WGS) entry which is preliminary data.</text>
</comment>
<protein>
    <submittedName>
        <fullName evidence="1">Uncharacterized protein</fullName>
    </submittedName>
</protein>
<keyword evidence="2" id="KW-1185">Reference proteome</keyword>
<dbReference type="Pfam" id="PF20131">
    <property type="entry name" value="MC3"/>
    <property type="match status" value="1"/>
</dbReference>
<evidence type="ECO:0000313" key="1">
    <source>
        <dbReference type="EMBL" id="MBC5844092.1"/>
    </source>
</evidence>
<sequence length="151" mass="17493">MSNSYYVYNNEAISALVIKKYLEFSKSIDISRLFIILPILLDDNLVERLLNENFDNIESLIDKYPSLFSSFNDKYLELIPITINSFTLLKEMNDVIIKNGIISCVEGGLVNFNESSIGDRIIKIFFSIRPFIELTNKYDTSSLYKILKIRL</sequence>
<dbReference type="RefSeq" id="WP_187017762.1">
    <property type="nucleotide sequence ID" value="NZ_JACRUK010000011.1"/>
</dbReference>
<dbReference type="Proteomes" id="UP000641454">
    <property type="component" value="Unassembled WGS sequence"/>
</dbReference>
<dbReference type="InterPro" id="IPR045390">
    <property type="entry name" value="ABC-3C_MC3"/>
</dbReference>
<proteinExistence type="predicted"/>
<name>A0A923SEZ8_9FLAO</name>
<dbReference type="EMBL" id="JACRUL010000011">
    <property type="protein sequence ID" value="MBC5844092.1"/>
    <property type="molecule type" value="Genomic_DNA"/>
</dbReference>
<evidence type="ECO:0000313" key="2">
    <source>
        <dbReference type="Proteomes" id="UP000641454"/>
    </source>
</evidence>
<accession>A0A923SEZ8</accession>
<dbReference type="AlphaFoldDB" id="A0A923SEZ8"/>
<reference evidence="1 2" key="1">
    <citation type="submission" date="2020-08" db="EMBL/GenBank/DDBJ databases">
        <title>Description of novel Flavobacterium F-392 isolate.</title>
        <authorList>
            <person name="Saticioglu I.B."/>
            <person name="Duman M."/>
            <person name="Altun S."/>
        </authorList>
    </citation>
    <scope>NUCLEOTIDE SEQUENCE [LARGE SCALE GENOMIC DNA]</scope>
    <source>
        <strain evidence="1 2">F-392</strain>
    </source>
</reference>
<gene>
    <name evidence="1" type="ORF">H8R25_06540</name>
</gene>